<gene>
    <name evidence="7" type="ORF">TICRE_18620</name>
</gene>
<comment type="cofactor">
    <cofactor evidence="1">
        <name>FMN</name>
        <dbReference type="ChEBI" id="CHEBI:58210"/>
    </cofactor>
</comment>
<dbReference type="PANTHER" id="PTHR43673:SF2">
    <property type="entry name" value="NITROREDUCTASE"/>
    <property type="match status" value="1"/>
</dbReference>
<dbReference type="InterPro" id="IPR000415">
    <property type="entry name" value="Nitroreductase-like"/>
</dbReference>
<name>A0A1U7M437_TISCR</name>
<reference evidence="7 8" key="1">
    <citation type="submission" date="2016-02" db="EMBL/GenBank/DDBJ databases">
        <title>Genome sequence of Tissierella creatinophila DSM 6911.</title>
        <authorList>
            <person name="Poehlein A."/>
            <person name="Daniel R."/>
        </authorList>
    </citation>
    <scope>NUCLEOTIDE SEQUENCE [LARGE SCALE GENOMIC DNA]</scope>
    <source>
        <strain evidence="7 8">DSM 6911</strain>
    </source>
</reference>
<evidence type="ECO:0000256" key="5">
    <source>
        <dbReference type="ARBA" id="ARBA00023002"/>
    </source>
</evidence>
<evidence type="ECO:0000256" key="1">
    <source>
        <dbReference type="ARBA" id="ARBA00001917"/>
    </source>
</evidence>
<evidence type="ECO:0000256" key="2">
    <source>
        <dbReference type="ARBA" id="ARBA00007118"/>
    </source>
</evidence>
<keyword evidence="5" id="KW-0560">Oxidoreductase</keyword>
<dbReference type="Pfam" id="PF14512">
    <property type="entry name" value="TM1586_NiRdase"/>
    <property type="match status" value="1"/>
</dbReference>
<dbReference type="Gene3D" id="3.40.109.10">
    <property type="entry name" value="NADH Oxidase"/>
    <property type="match status" value="1"/>
</dbReference>
<dbReference type="OrthoDB" id="9814075at2"/>
<dbReference type="GO" id="GO:0016491">
    <property type="term" value="F:oxidoreductase activity"/>
    <property type="evidence" value="ECO:0007669"/>
    <property type="project" value="UniProtKB-KW"/>
</dbReference>
<keyword evidence="8" id="KW-1185">Reference proteome</keyword>
<evidence type="ECO:0000313" key="8">
    <source>
        <dbReference type="Proteomes" id="UP000186112"/>
    </source>
</evidence>
<comment type="caution">
    <text evidence="7">The sequence shown here is derived from an EMBL/GenBank/DDBJ whole genome shotgun (WGS) entry which is preliminary data.</text>
</comment>
<dbReference type="Proteomes" id="UP000186112">
    <property type="component" value="Unassembled WGS sequence"/>
</dbReference>
<dbReference type="AlphaFoldDB" id="A0A1U7M437"/>
<proteinExistence type="inferred from homology"/>
<dbReference type="RefSeq" id="WP_075727357.1">
    <property type="nucleotide sequence ID" value="NZ_LTDM01000043.1"/>
</dbReference>
<feature type="domain" description="Putative nitroreductase TM1586" evidence="6">
    <location>
        <begin position="6"/>
        <end position="238"/>
    </location>
</feature>
<evidence type="ECO:0000256" key="4">
    <source>
        <dbReference type="ARBA" id="ARBA00022643"/>
    </source>
</evidence>
<dbReference type="EMBL" id="LTDM01000043">
    <property type="protein sequence ID" value="OLS02045.1"/>
    <property type="molecule type" value="Genomic_DNA"/>
</dbReference>
<evidence type="ECO:0000313" key="7">
    <source>
        <dbReference type="EMBL" id="OLS02045.1"/>
    </source>
</evidence>
<dbReference type="InterPro" id="IPR029478">
    <property type="entry name" value="TM1586_NiRdase"/>
</dbReference>
<accession>A0A1U7M437</accession>
<dbReference type="PANTHER" id="PTHR43673">
    <property type="entry name" value="NAD(P)H NITROREDUCTASE YDGI-RELATED"/>
    <property type="match status" value="1"/>
</dbReference>
<dbReference type="SUPFAM" id="SSF55469">
    <property type="entry name" value="FMN-dependent nitroreductase-like"/>
    <property type="match status" value="2"/>
</dbReference>
<keyword evidence="4" id="KW-0288">FMN</keyword>
<comment type="similarity">
    <text evidence="2">Belongs to the nitroreductase family.</text>
</comment>
<organism evidence="7 8">
    <name type="scientific">Tissierella creatinophila DSM 6911</name>
    <dbReference type="NCBI Taxonomy" id="1123403"/>
    <lineage>
        <taxon>Bacteria</taxon>
        <taxon>Bacillati</taxon>
        <taxon>Bacillota</taxon>
        <taxon>Tissierellia</taxon>
        <taxon>Tissierellales</taxon>
        <taxon>Tissierellaceae</taxon>
        <taxon>Tissierella</taxon>
    </lineage>
</organism>
<evidence type="ECO:0000256" key="3">
    <source>
        <dbReference type="ARBA" id="ARBA00022630"/>
    </source>
</evidence>
<sequence>MIISNFLTNRKSVRDFRDKGANPDVLDKIKEIIKNLLTEEDLEHIVVKLYENGKIISTNLEGKAGYGGVMIDSPHYIAISLKDTEEKTLIETGYYTEKLVTEIINLDFGTCWINVGNLSDDLKKETFGEDMANVEYLLAFGKAKRKNPFKEEPYSVKKGIEEIVYDTEVDNFFTVEDLEAKGLMDIFYYVRFAPSTKNLQPWRFLIKDNKIELLLRYNQWYDSILVDAGIAMYYFEQLATYDGFNSKWELVDSQEIKIDEYTYRKIAEYKL</sequence>
<dbReference type="Gene3D" id="3.40.109.30">
    <property type="entry name" value="putative nitroreductase (tm1586), domain 2"/>
    <property type="match status" value="1"/>
</dbReference>
<protein>
    <submittedName>
        <fullName evidence="7">Nitroreductase family protein</fullName>
    </submittedName>
</protein>
<keyword evidence="3" id="KW-0285">Flavoprotein</keyword>
<evidence type="ECO:0000259" key="6">
    <source>
        <dbReference type="Pfam" id="PF14512"/>
    </source>
</evidence>